<sequence length="436" mass="48585">MVQIKSRERNAIIQSLQAGVVPRIGLQHIQVGRKDEINAIITDLDRITDDGATIRFVIGRYGSGKSFFLNLSRLVALEKQFVVVQADITPDRRLHATGGQARALYTELMHSIATRAKPEGSALASVIERWVSDLDYRLKQEGKGDAEVVHAIHQELLPLQDLVSGYDFASVIGRYYEGFQRGDDILMSSALRWLSGEYETKTEARNDLGVRTIVRDQNIYDYLKLWAAFVRMAGYAGLIVNLDEMGVLSHRLNSTQARNANYEMILRIVNDCLQGSVSGIGFIFAGTDEFFADPRRGIASYEALASRLNENEFAVNGLKDISGPVIRLDNLTPEDLFVLFHNIRNVFSRGDPSVYLIPDDGITRFMGHCSGVMGAEFYQTPREAVKKFVGFLSVLEQNPGTRWEDLLSGPSTTPSGDIPESEGIRGNDDDLVTFRL</sequence>
<evidence type="ECO:0000313" key="3">
    <source>
        <dbReference type="Proteomes" id="UP000005095"/>
    </source>
</evidence>
<evidence type="ECO:0000256" key="1">
    <source>
        <dbReference type="SAM" id="MobiDB-lite"/>
    </source>
</evidence>
<dbReference type="InterPro" id="IPR021228">
    <property type="entry name" value="BrxD"/>
</dbReference>
<dbReference type="PATRIC" id="fig|28892.9.peg.1400"/>
<keyword evidence="3" id="KW-1185">Reference proteome</keyword>
<organism evidence="2 3">
    <name type="scientific">Methanofollis liminatans DSM 4140</name>
    <dbReference type="NCBI Taxonomy" id="28892"/>
    <lineage>
        <taxon>Archaea</taxon>
        <taxon>Methanobacteriati</taxon>
        <taxon>Methanobacteriota</taxon>
        <taxon>Stenosarchaea group</taxon>
        <taxon>Methanomicrobia</taxon>
        <taxon>Methanomicrobiales</taxon>
        <taxon>Methanomicrobiaceae</taxon>
        <taxon>Methanofollis</taxon>
    </lineage>
</organism>
<protein>
    <recommendedName>
        <fullName evidence="4">ATP-binding protein</fullName>
    </recommendedName>
</protein>
<dbReference type="EMBL" id="CM001555">
    <property type="protein sequence ID" value="EJG07255.1"/>
    <property type="molecule type" value="Genomic_DNA"/>
</dbReference>
<evidence type="ECO:0008006" key="4">
    <source>
        <dbReference type="Google" id="ProtNLM"/>
    </source>
</evidence>
<gene>
    <name evidence="2" type="ORF">Metli_1299</name>
</gene>
<dbReference type="Proteomes" id="UP000005095">
    <property type="component" value="Chromosome"/>
</dbReference>
<dbReference type="InterPro" id="IPR027417">
    <property type="entry name" value="P-loop_NTPase"/>
</dbReference>
<dbReference type="AlphaFoldDB" id="J1L3F7"/>
<accession>J1L3F7</accession>
<name>J1L3F7_9EURY</name>
<dbReference type="SUPFAM" id="SSF52540">
    <property type="entry name" value="P-loop containing nucleoside triphosphate hydrolases"/>
    <property type="match status" value="1"/>
</dbReference>
<feature type="region of interest" description="Disordered" evidence="1">
    <location>
        <begin position="403"/>
        <end position="428"/>
    </location>
</feature>
<proteinExistence type="predicted"/>
<dbReference type="STRING" id="28892.Metli_1299"/>
<dbReference type="HOGENOM" id="CLU_050343_0_0_2"/>
<reference evidence="2 3" key="1">
    <citation type="submission" date="2011-08" db="EMBL/GenBank/DDBJ databases">
        <title>The complete genome of Methanofollis liminatans DSM 4140.</title>
        <authorList>
            <consortium name="US DOE Joint Genome Institute (JGI-PGF)"/>
            <person name="Lucas S."/>
            <person name="Han J."/>
            <person name="Lapidus A."/>
            <person name="Bruce D."/>
            <person name="Goodwin L."/>
            <person name="Pitluck S."/>
            <person name="Peters L."/>
            <person name="Kyrpides N."/>
            <person name="Mavromatis K."/>
            <person name="Ivanova N."/>
            <person name="Mikhailova N."/>
            <person name="Lu M."/>
            <person name="Detter J.C."/>
            <person name="Tapia R."/>
            <person name="Han C."/>
            <person name="Land M."/>
            <person name="Hauser L."/>
            <person name="Markowitz V."/>
            <person name="Cheng J.-F."/>
            <person name="Hugenholtz P."/>
            <person name="Woyke T."/>
            <person name="Wu D."/>
            <person name="Spring S."/>
            <person name="Schuler E."/>
            <person name="Brambilla E."/>
            <person name="Klenk H.-P."/>
            <person name="Eisen J.A."/>
        </authorList>
    </citation>
    <scope>NUCLEOTIDE SEQUENCE [LARGE SCALE GENOMIC DNA]</scope>
    <source>
        <strain evidence="2 3">DSM 4140</strain>
    </source>
</reference>
<dbReference type="Pfam" id="PF10923">
    <property type="entry name" value="BrxC_BrxD"/>
    <property type="match status" value="1"/>
</dbReference>
<evidence type="ECO:0000313" key="2">
    <source>
        <dbReference type="EMBL" id="EJG07255.1"/>
    </source>
</evidence>
<dbReference type="RefSeq" id="WP_004038947.1">
    <property type="nucleotide sequence ID" value="NZ_CM001555.1"/>
</dbReference>
<dbReference type="OrthoDB" id="117727at2157"/>